<protein>
    <submittedName>
        <fullName evidence="3">Uncharacterized protein</fullName>
    </submittedName>
</protein>
<proteinExistence type="predicted"/>
<dbReference type="Proteomes" id="UP000663842">
    <property type="component" value="Unassembled WGS sequence"/>
</dbReference>
<keyword evidence="1" id="KW-0812">Transmembrane</keyword>
<comment type="caution">
    <text evidence="3">The sequence shown here is derived from an EMBL/GenBank/DDBJ whole genome shotgun (WGS) entry which is preliminary data.</text>
</comment>
<organism evidence="3 7">
    <name type="scientific">Rotaria magnacalcarata</name>
    <dbReference type="NCBI Taxonomy" id="392030"/>
    <lineage>
        <taxon>Eukaryota</taxon>
        <taxon>Metazoa</taxon>
        <taxon>Spiralia</taxon>
        <taxon>Gnathifera</taxon>
        <taxon>Rotifera</taxon>
        <taxon>Eurotatoria</taxon>
        <taxon>Bdelloidea</taxon>
        <taxon>Philodinida</taxon>
        <taxon>Philodinidae</taxon>
        <taxon>Rotaria</taxon>
    </lineage>
</organism>
<dbReference type="EMBL" id="CAJNRG010009781">
    <property type="protein sequence ID" value="CAF2116879.1"/>
    <property type="molecule type" value="Genomic_DNA"/>
</dbReference>
<evidence type="ECO:0000256" key="1">
    <source>
        <dbReference type="SAM" id="Phobius"/>
    </source>
</evidence>
<dbReference type="AlphaFoldDB" id="A0A816UPH7"/>
<evidence type="ECO:0000313" key="6">
    <source>
        <dbReference type="Proteomes" id="UP000663866"/>
    </source>
</evidence>
<reference evidence="3" key="1">
    <citation type="submission" date="2021-02" db="EMBL/GenBank/DDBJ databases">
        <authorList>
            <person name="Nowell W R."/>
        </authorList>
    </citation>
    <scope>NUCLEOTIDE SEQUENCE</scope>
</reference>
<evidence type="ECO:0000313" key="3">
    <source>
        <dbReference type="EMBL" id="CAF2116879.1"/>
    </source>
</evidence>
<dbReference type="Proteomes" id="UP000663887">
    <property type="component" value="Unassembled WGS sequence"/>
</dbReference>
<keyword evidence="6" id="KW-1185">Reference proteome</keyword>
<dbReference type="EMBL" id="CAJOBF010004918">
    <property type="protein sequence ID" value="CAF4157478.1"/>
    <property type="molecule type" value="Genomic_DNA"/>
</dbReference>
<evidence type="ECO:0000313" key="2">
    <source>
        <dbReference type="EMBL" id="CAF2090399.1"/>
    </source>
</evidence>
<feature type="transmembrane region" description="Helical" evidence="1">
    <location>
        <begin position="21"/>
        <end position="50"/>
    </location>
</feature>
<evidence type="ECO:0000313" key="7">
    <source>
        <dbReference type="Proteomes" id="UP000663887"/>
    </source>
</evidence>
<evidence type="ECO:0000313" key="5">
    <source>
        <dbReference type="EMBL" id="CAF4157478.1"/>
    </source>
</evidence>
<dbReference type="Proteomes" id="UP000663856">
    <property type="component" value="Unassembled WGS sequence"/>
</dbReference>
<sequence length="200" mass="21949">MLATPIAPPVDKAGISRYIPAVPILAICCLGLLLLVIAATIILALIPLYVPDKNIDNLVTTSTKYFTLDPLSAVTENGITTAETCRTISNSLESRVAIPFESLIPISCTFASQSSGRRRRSSYAYRRFRRQSGTARLFMKAIINYTRCPLCRSKTYLSKWINQEFSSTFAFNGTRSISFTVYSISSNAFTGLSPTGIVIP</sequence>
<name>A0A816UPH7_9BILA</name>
<accession>A0A816UPH7</accession>
<keyword evidence="1" id="KW-1133">Transmembrane helix</keyword>
<gene>
    <name evidence="4" type="ORF">OVN521_LOCUS12631</name>
    <name evidence="5" type="ORF">UXM345_LOCUS25489</name>
    <name evidence="2" type="ORF">WKI299_LOCUS18032</name>
    <name evidence="3" type="ORF">XDN619_LOCUS21753</name>
</gene>
<evidence type="ECO:0000313" key="4">
    <source>
        <dbReference type="EMBL" id="CAF3958000.1"/>
    </source>
</evidence>
<keyword evidence="1" id="KW-0472">Membrane</keyword>
<dbReference type="Proteomes" id="UP000663866">
    <property type="component" value="Unassembled WGS sequence"/>
</dbReference>
<dbReference type="EMBL" id="CAJNRF010007316">
    <property type="protein sequence ID" value="CAF2090399.1"/>
    <property type="molecule type" value="Genomic_DNA"/>
</dbReference>
<dbReference type="EMBL" id="CAJOBG010001779">
    <property type="protein sequence ID" value="CAF3958000.1"/>
    <property type="molecule type" value="Genomic_DNA"/>
</dbReference>